<dbReference type="InterPro" id="IPR012338">
    <property type="entry name" value="Beta-lactam/transpept-like"/>
</dbReference>
<evidence type="ECO:0000256" key="5">
    <source>
        <dbReference type="ARBA" id="ARBA00022984"/>
    </source>
</evidence>
<dbReference type="KEGG" id="cmd:B841_03120"/>
<evidence type="ECO:0000256" key="10">
    <source>
        <dbReference type="SAM" id="MobiDB-lite"/>
    </source>
</evidence>
<evidence type="ECO:0000313" key="13">
    <source>
        <dbReference type="EMBL" id="AGS34107.1"/>
    </source>
</evidence>
<dbReference type="InterPro" id="IPR018044">
    <property type="entry name" value="Peptidase_S11"/>
</dbReference>
<dbReference type="GO" id="GO:0071555">
    <property type="term" value="P:cell wall organization"/>
    <property type="evidence" value="ECO:0007669"/>
    <property type="project" value="UniProtKB-KW"/>
</dbReference>
<proteinExistence type="inferred from homology"/>
<feature type="active site" description="Acyl-ester intermediate" evidence="7">
    <location>
        <position position="114"/>
    </location>
</feature>
<dbReference type="RefSeq" id="WP_020934040.1">
    <property type="nucleotide sequence ID" value="NC_021915.1"/>
</dbReference>
<keyword evidence="14" id="KW-1185">Reference proteome</keyword>
<dbReference type="PATRIC" id="fig|1224163.3.peg.626"/>
<evidence type="ECO:0000256" key="2">
    <source>
        <dbReference type="ARBA" id="ARBA00022729"/>
    </source>
</evidence>
<dbReference type="eggNOG" id="COG1686">
    <property type="taxonomic scope" value="Bacteria"/>
</dbReference>
<dbReference type="OrthoDB" id="3663940at2"/>
<feature type="domain" description="Peptidase S11 D-alanyl-D-alanine carboxypeptidase A N-terminal" evidence="12">
    <location>
        <begin position="82"/>
        <end position="304"/>
    </location>
</feature>
<keyword evidence="11" id="KW-0812">Transmembrane</keyword>
<evidence type="ECO:0000313" key="14">
    <source>
        <dbReference type="Proteomes" id="UP000015388"/>
    </source>
</evidence>
<feature type="active site" evidence="7">
    <location>
        <position position="169"/>
    </location>
</feature>
<accession>S5SSU3</accession>
<evidence type="ECO:0000256" key="6">
    <source>
        <dbReference type="ARBA" id="ARBA00023316"/>
    </source>
</evidence>
<organism evidence="13 14">
    <name type="scientific">Corynebacterium maris DSM 45190</name>
    <dbReference type="NCBI Taxonomy" id="1224163"/>
    <lineage>
        <taxon>Bacteria</taxon>
        <taxon>Bacillati</taxon>
        <taxon>Actinomycetota</taxon>
        <taxon>Actinomycetes</taxon>
        <taxon>Mycobacteriales</taxon>
        <taxon>Corynebacteriaceae</taxon>
        <taxon>Corynebacterium</taxon>
    </lineage>
</organism>
<keyword evidence="5" id="KW-0573">Peptidoglycan synthesis</keyword>
<reference evidence="13 14" key="1">
    <citation type="submission" date="2012-11" db="EMBL/GenBank/DDBJ databases">
        <title>The complete genome sequence of Corynebacterium maris Coryn-1 (=DSM 45190).</title>
        <authorList>
            <person name="Schaffert L."/>
            <person name="Albersmeier A."/>
            <person name="Kalinowski J."/>
            <person name="Ruckert C."/>
        </authorList>
    </citation>
    <scope>NUCLEOTIDE SEQUENCE [LARGE SCALE GENOMIC DNA]</scope>
    <source>
        <strain evidence="14">Coryn-1</strain>
    </source>
</reference>
<feature type="region of interest" description="Disordered" evidence="10">
    <location>
        <begin position="338"/>
        <end position="360"/>
    </location>
</feature>
<feature type="compositionally biased region" description="Low complexity" evidence="10">
    <location>
        <begin position="338"/>
        <end position="348"/>
    </location>
</feature>
<feature type="binding site" evidence="8">
    <location>
        <position position="275"/>
    </location>
    <ligand>
        <name>substrate</name>
    </ligand>
</feature>
<evidence type="ECO:0000256" key="3">
    <source>
        <dbReference type="ARBA" id="ARBA00022801"/>
    </source>
</evidence>
<feature type="active site" description="Proton acceptor" evidence="7">
    <location>
        <position position="117"/>
    </location>
</feature>
<dbReference type="PANTHER" id="PTHR21581:SF33">
    <property type="entry name" value="D-ALANYL-D-ALANINE CARBOXYPEPTIDASE DACB"/>
    <property type="match status" value="1"/>
</dbReference>
<keyword evidence="3" id="KW-0378">Hydrolase</keyword>
<feature type="transmembrane region" description="Helical" evidence="11">
    <location>
        <begin position="365"/>
        <end position="387"/>
    </location>
</feature>
<protein>
    <submittedName>
        <fullName evidence="13">D-alanyl-D-alanine carboxypeptidase</fullName>
    </submittedName>
</protein>
<name>S5SSU3_9CORY</name>
<evidence type="ECO:0000259" key="12">
    <source>
        <dbReference type="Pfam" id="PF00768"/>
    </source>
</evidence>
<keyword evidence="4" id="KW-0133">Cell shape</keyword>
<evidence type="ECO:0000256" key="1">
    <source>
        <dbReference type="ARBA" id="ARBA00007164"/>
    </source>
</evidence>
<keyword evidence="2" id="KW-0732">Signal</keyword>
<dbReference type="GO" id="GO:0009252">
    <property type="term" value="P:peptidoglycan biosynthetic process"/>
    <property type="evidence" value="ECO:0007669"/>
    <property type="project" value="UniProtKB-KW"/>
</dbReference>
<dbReference type="Pfam" id="PF00768">
    <property type="entry name" value="Peptidase_S11"/>
    <property type="match status" value="1"/>
</dbReference>
<dbReference type="GO" id="GO:0006508">
    <property type="term" value="P:proteolysis"/>
    <property type="evidence" value="ECO:0007669"/>
    <property type="project" value="InterPro"/>
</dbReference>
<dbReference type="Gene3D" id="3.40.710.10">
    <property type="entry name" value="DD-peptidase/beta-lactamase superfamily"/>
    <property type="match status" value="1"/>
</dbReference>
<dbReference type="Proteomes" id="UP000015388">
    <property type="component" value="Chromosome"/>
</dbReference>
<evidence type="ECO:0000256" key="7">
    <source>
        <dbReference type="PIRSR" id="PIRSR618044-1"/>
    </source>
</evidence>
<keyword evidence="13" id="KW-0645">Protease</keyword>
<dbReference type="SUPFAM" id="SSF56601">
    <property type="entry name" value="beta-lactamase/transpeptidase-like"/>
    <property type="match status" value="1"/>
</dbReference>
<dbReference type="PRINTS" id="PR00725">
    <property type="entry name" value="DADACBPTASE1"/>
</dbReference>
<comment type="similarity">
    <text evidence="1 9">Belongs to the peptidase S11 family.</text>
</comment>
<keyword evidence="11" id="KW-1133">Transmembrane helix</keyword>
<evidence type="ECO:0000256" key="8">
    <source>
        <dbReference type="PIRSR" id="PIRSR618044-2"/>
    </source>
</evidence>
<sequence length="390" mass="39880">MHTLAALGATFLLAVAPLPTPELTPTARESAPVTDHCPHALAPAEPVSTSETLAPGQHAPAPLPIAVEGGCGVSAADGYAVPEELAASAWIVADVDSGEIIAQKDPHGRYRPASIIKVLLAMVAVQELPLDKVHVVSEETAAQEGSSVGLGAGGHYTVEELLHGVLLGSGNDAAHALAQELGGDEATLRKINDYAHSLGTVDTVAASYSGLDKAGMSTSAHDLGLMYRAAFSDPVFARIAGTDFIDFPGYGEVEGYELWNDNGLLLNDPDGVGGKTGFTDDANHTFVGAMDRDGRRLLAVVLDTTLDAGRPWEQAQRLLHAAYDLAPGGGVGQLVPVATPSATPTPDTGLAAPADPTSTERGQGVSAAAIALLAAAVLAAAGALLLLRRR</sequence>
<dbReference type="STRING" id="1224163.B841_03120"/>
<gene>
    <name evidence="13" type="ORF">B841_03120</name>
</gene>
<evidence type="ECO:0000256" key="4">
    <source>
        <dbReference type="ARBA" id="ARBA00022960"/>
    </source>
</evidence>
<dbReference type="GO" id="GO:0009002">
    <property type="term" value="F:serine-type D-Ala-D-Ala carboxypeptidase activity"/>
    <property type="evidence" value="ECO:0007669"/>
    <property type="project" value="InterPro"/>
</dbReference>
<dbReference type="EMBL" id="CP003924">
    <property type="protein sequence ID" value="AGS34107.1"/>
    <property type="molecule type" value="Genomic_DNA"/>
</dbReference>
<dbReference type="PANTHER" id="PTHR21581">
    <property type="entry name" value="D-ALANYL-D-ALANINE CARBOXYPEPTIDASE"/>
    <property type="match status" value="1"/>
</dbReference>
<evidence type="ECO:0000256" key="11">
    <source>
        <dbReference type="SAM" id="Phobius"/>
    </source>
</evidence>
<keyword evidence="13" id="KW-0121">Carboxypeptidase</keyword>
<dbReference type="HOGENOM" id="CLU_027070_3_0_11"/>
<dbReference type="InterPro" id="IPR001967">
    <property type="entry name" value="Peptidase_S11_N"/>
</dbReference>
<evidence type="ECO:0000256" key="9">
    <source>
        <dbReference type="RuleBase" id="RU004016"/>
    </source>
</evidence>
<keyword evidence="11" id="KW-0472">Membrane</keyword>
<keyword evidence="6" id="KW-0961">Cell wall biogenesis/degradation</keyword>
<dbReference type="GO" id="GO:0008360">
    <property type="term" value="P:regulation of cell shape"/>
    <property type="evidence" value="ECO:0007669"/>
    <property type="project" value="UniProtKB-KW"/>
</dbReference>
<dbReference type="AlphaFoldDB" id="S5SSU3"/>